<sequence length="164" mass="17968">MLQFNPLVRSRVHRCNHQRHLGKCPLVRGVVQNPGPLLRVPILVAHPLVGPPVHQLPRGTGSLPAEGLGRFVVYFGTFGREEHRDDVGVVTHQPVGEHDVVHEELLHDAVREGRLDLPVHRVVRVVVGQNPLTLAASLEQLAETFGGDSDWKVAGQGIGRGRFG</sequence>
<evidence type="ECO:0000313" key="1">
    <source>
        <dbReference type="EMBL" id="CAG6472763.1"/>
    </source>
</evidence>
<proteinExistence type="predicted"/>
<accession>A0A8D8BCN4</accession>
<organism evidence="1">
    <name type="scientific">Culex pipiens</name>
    <name type="common">House mosquito</name>
    <dbReference type="NCBI Taxonomy" id="7175"/>
    <lineage>
        <taxon>Eukaryota</taxon>
        <taxon>Metazoa</taxon>
        <taxon>Ecdysozoa</taxon>
        <taxon>Arthropoda</taxon>
        <taxon>Hexapoda</taxon>
        <taxon>Insecta</taxon>
        <taxon>Pterygota</taxon>
        <taxon>Neoptera</taxon>
        <taxon>Endopterygota</taxon>
        <taxon>Diptera</taxon>
        <taxon>Nematocera</taxon>
        <taxon>Culicoidea</taxon>
        <taxon>Culicidae</taxon>
        <taxon>Culicinae</taxon>
        <taxon>Culicini</taxon>
        <taxon>Culex</taxon>
        <taxon>Culex</taxon>
    </lineage>
</organism>
<protein>
    <submittedName>
        <fullName evidence="1">(northern house mosquito) hypothetical protein</fullName>
    </submittedName>
</protein>
<reference evidence="1" key="1">
    <citation type="submission" date="2021-05" db="EMBL/GenBank/DDBJ databases">
        <authorList>
            <person name="Alioto T."/>
            <person name="Alioto T."/>
            <person name="Gomez Garrido J."/>
        </authorList>
    </citation>
    <scope>NUCLEOTIDE SEQUENCE</scope>
</reference>
<dbReference type="AlphaFoldDB" id="A0A8D8BCN4"/>
<dbReference type="EMBL" id="HBUE01071377">
    <property type="protein sequence ID" value="CAG6472763.1"/>
    <property type="molecule type" value="Transcribed_RNA"/>
</dbReference>
<name>A0A8D8BCN4_CULPI</name>